<dbReference type="PANTHER" id="PTHR31627:SF42">
    <property type="entry name" value="G_PROTEIN_RECEP_F1_2 DOMAIN-CONTAINING PROTEIN-RELATED"/>
    <property type="match status" value="1"/>
</dbReference>
<dbReference type="PANTHER" id="PTHR31627">
    <property type="entry name" value="SERPENTINE RECEPTOR CLASS GAMMA-RELATED"/>
    <property type="match status" value="1"/>
</dbReference>
<evidence type="ECO:0000256" key="1">
    <source>
        <dbReference type="SAM" id="Phobius"/>
    </source>
</evidence>
<sequence length="243" mass="28040">FYKIFFVQSILEVALLYQFLVGKLLIKEHALSSDVLMSFSSRIVPEYWYHGTVYFFVHVQIFGVIIQSLSRLINICAPRSRARQFLGSTPIFVWFLISTIVPFAMLFRLLLQEPIRFIPNSDGNAFLYIPPHVTKTNAMQATIVTIIGTMLSVSCYAAQRFEMKCANCRHILYFRRELRFTLVGSIHVLSLCTMTAYYILVTSGAASRIPLPIARDIYMIPVLMMTFTSGWMLTLTHTRLRRR</sequence>
<dbReference type="Pfam" id="PF10323">
    <property type="entry name" value="7TM_GPCR_Srv"/>
    <property type="match status" value="1"/>
</dbReference>
<dbReference type="Proteomes" id="UP001432027">
    <property type="component" value="Unassembled WGS sequence"/>
</dbReference>
<feature type="non-terminal residue" evidence="2">
    <location>
        <position position="243"/>
    </location>
</feature>
<dbReference type="InterPro" id="IPR019426">
    <property type="entry name" value="7TM_GPCR_serpentine_rcpt_Srv"/>
</dbReference>
<evidence type="ECO:0008006" key="4">
    <source>
        <dbReference type="Google" id="ProtNLM"/>
    </source>
</evidence>
<keyword evidence="1" id="KW-0472">Membrane</keyword>
<protein>
    <recommendedName>
        <fullName evidence="4">Serpentine receptor class gamma</fullName>
    </recommendedName>
</protein>
<keyword evidence="1" id="KW-0812">Transmembrane</keyword>
<accession>A0AAV5U4Q5</accession>
<gene>
    <name evidence="2" type="ORF">PENTCL1PPCAC_23994</name>
</gene>
<dbReference type="InterPro" id="IPR051119">
    <property type="entry name" value="Nematode_SR-like"/>
</dbReference>
<feature type="non-terminal residue" evidence="2">
    <location>
        <position position="1"/>
    </location>
</feature>
<keyword evidence="3" id="KW-1185">Reference proteome</keyword>
<evidence type="ECO:0000313" key="3">
    <source>
        <dbReference type="Proteomes" id="UP001432027"/>
    </source>
</evidence>
<feature type="transmembrane region" description="Helical" evidence="1">
    <location>
        <begin position="178"/>
        <end position="198"/>
    </location>
</feature>
<feature type="transmembrane region" description="Helical" evidence="1">
    <location>
        <begin position="91"/>
        <end position="111"/>
    </location>
</feature>
<proteinExistence type="predicted"/>
<organism evidence="2 3">
    <name type="scientific">Pristionchus entomophagus</name>
    <dbReference type="NCBI Taxonomy" id="358040"/>
    <lineage>
        <taxon>Eukaryota</taxon>
        <taxon>Metazoa</taxon>
        <taxon>Ecdysozoa</taxon>
        <taxon>Nematoda</taxon>
        <taxon>Chromadorea</taxon>
        <taxon>Rhabditida</taxon>
        <taxon>Rhabditina</taxon>
        <taxon>Diplogasteromorpha</taxon>
        <taxon>Diplogasteroidea</taxon>
        <taxon>Neodiplogasteridae</taxon>
        <taxon>Pristionchus</taxon>
    </lineage>
</organism>
<dbReference type="EMBL" id="BTSX01000005">
    <property type="protein sequence ID" value="GMT01820.1"/>
    <property type="molecule type" value="Genomic_DNA"/>
</dbReference>
<feature type="transmembrane region" description="Helical" evidence="1">
    <location>
        <begin position="218"/>
        <end position="236"/>
    </location>
</feature>
<name>A0AAV5U4Q5_9BILA</name>
<comment type="caution">
    <text evidence="2">The sequence shown here is derived from an EMBL/GenBank/DDBJ whole genome shotgun (WGS) entry which is preliminary data.</text>
</comment>
<reference evidence="2" key="1">
    <citation type="submission" date="2023-10" db="EMBL/GenBank/DDBJ databases">
        <title>Genome assembly of Pristionchus species.</title>
        <authorList>
            <person name="Yoshida K."/>
            <person name="Sommer R.J."/>
        </authorList>
    </citation>
    <scope>NUCLEOTIDE SEQUENCE</scope>
    <source>
        <strain evidence="2">RS0144</strain>
    </source>
</reference>
<dbReference type="AlphaFoldDB" id="A0AAV5U4Q5"/>
<keyword evidence="1" id="KW-1133">Transmembrane helix</keyword>
<feature type="transmembrane region" description="Helical" evidence="1">
    <location>
        <begin position="47"/>
        <end position="70"/>
    </location>
</feature>
<evidence type="ECO:0000313" key="2">
    <source>
        <dbReference type="EMBL" id="GMT01820.1"/>
    </source>
</evidence>
<feature type="transmembrane region" description="Helical" evidence="1">
    <location>
        <begin position="138"/>
        <end position="158"/>
    </location>
</feature>